<feature type="domain" description="Nephrocystin 3-like N-terminal" evidence="2">
    <location>
        <begin position="192"/>
        <end position="353"/>
    </location>
</feature>
<keyword evidence="1" id="KW-0677">Repeat</keyword>
<dbReference type="Pfam" id="PF00400">
    <property type="entry name" value="WD40"/>
    <property type="match status" value="1"/>
</dbReference>
<sequence>MEFAASVLGIIQIATEVGKICAKYAREVYGAREDAKTIQQHTDTLFKILTHTQKLLDGPYKSKLEASIDLGPALSSCESELTYLLQKLEIFSKATEEKSKGVKKLFQRIRKSDLKWPFAKKEVEGIVKRLATAERNIDRALQIDQVKVVLSVEQESYLAKLLIAEGAPFDSFEDQGEPECLPDTRVNLLKYINKWVEAPGEKQMFWLCGNAGTGKSTISRTVARTLRERGQLGASFFFKRGKANRGDASRFISTLAIDLRLHIPKLGPYISQAVEKDQSIGRQALRQQFQKLIFEPLGLIDKSDLPDPEKPVVIVIDALDECRNESAVKSIIELFSQLEKIVGIDIRTFITSRPEAQIKAGFCDSTGDHKDVILHNIQKNSIENDISVFLRHELYNITKRSRRLSADWPGESNIQTLTEITVPLFISAATLCRFVADRRFSPQERLAKVLELKNASFSSKLEETYLPIFDQVFVDGIEKTKYEEKVAVTKAFRESIGVLVMLETPLPLKALCRIIDKSDDEIEGWLDNFQSVINIPEDEQSPIQTYHLSFRDFLLSTDNNDQWFWIEPKDIHKIIATNCIKLMSETLRQNICSFKRPGIFNSEITLTDIEFNIPKDIQYACQYWIHHLKQSVGAGGLDHEMQDMLLDFLKRHLLHWLEIISLLGLSCDAIVLTRDLKSINLGSQDKSYLSDFVHDISRFVQYHNSIMSDAPLQVYTSALLWSPEKSLVRQQFSDTHLAKWVYAAPKVELNWDSKLQVIGENQYIGAVAFSSDGKSLASACHSTIRIRDSTTGALKQKLSVPNIHFSSAVFSPKDTILALASNSIIHIWDVASWTKIDAFSLAVTDYQCLKFSPDGSNIAGVEGNRVKIWSVEPLVPIQLFDYEDGESDTVGFDISQDWKIMASYGKKSGVKIWDVGSGALLQHLFKPTKETGARSVAEVKFSPDGHLLAFNKATVIELWRLNSKEAERIQSFETSFFCGMKFLSSSVLLRMEQHWQLSSFDIHSQTFTKTWTFERPISGFTLSPNQRVFATFDPRDNVTLWDMVSDSDTVKLPEPNYDEWLQASPDGRFLALGLSSNNFAIHLWPLGHTDGRKFRLIGHTTQTCGGAFSSDGGLLASAAPYSNQIIVWDTSTGEQLFSHYSQQEIFRDPIVDSYRTQVQDDGNKPWTLLAFSPNSKFLAAASNSGDVVIFDVHSRSEKPILEFKTLHNKPLRALAFSTDGKLLASVFVFTASLLKSDGEREYRSEQQVWVWSTDTWDQIQVIKTFDISDFIVMKHGPTSDIQTKEGLAVFNFSHCGVYYEKSTLSGIMENRGWVTRNGEETLLWVPPLDRGNTWYKQPREDILTFQHDGRICILRPSLSSST</sequence>
<dbReference type="InterPro" id="IPR015943">
    <property type="entry name" value="WD40/YVTN_repeat-like_dom_sf"/>
</dbReference>
<dbReference type="Pfam" id="PF24883">
    <property type="entry name" value="NPHP3_N"/>
    <property type="match status" value="1"/>
</dbReference>
<dbReference type="OrthoDB" id="674604at2759"/>
<protein>
    <recommendedName>
        <fullName evidence="2">Nephrocystin 3-like N-terminal domain-containing protein</fullName>
    </recommendedName>
</protein>
<dbReference type="PANTHER" id="PTHR19879">
    <property type="entry name" value="TRANSCRIPTION INITIATION FACTOR TFIID"/>
    <property type="match status" value="1"/>
</dbReference>
<dbReference type="InterPro" id="IPR027417">
    <property type="entry name" value="P-loop_NTPase"/>
</dbReference>
<dbReference type="EMBL" id="KI966390">
    <property type="protein sequence ID" value="EWC48336.1"/>
    <property type="molecule type" value="Genomic_DNA"/>
</dbReference>
<dbReference type="SUPFAM" id="SSF82171">
    <property type="entry name" value="DPP6 N-terminal domain-like"/>
    <property type="match status" value="1"/>
</dbReference>
<proteinExistence type="predicted"/>
<accession>W7HVZ1</accession>
<evidence type="ECO:0000313" key="3">
    <source>
        <dbReference type="EMBL" id="EWC48336.1"/>
    </source>
</evidence>
<dbReference type="HOGENOM" id="CLU_000288_6_16_1"/>
<dbReference type="SUPFAM" id="SSF52540">
    <property type="entry name" value="P-loop containing nucleoside triphosphate hydrolases"/>
    <property type="match status" value="1"/>
</dbReference>
<reference evidence="3 4" key="1">
    <citation type="submission" date="2013-05" db="EMBL/GenBank/DDBJ databases">
        <title>Drechslerella stenobrocha genome reveals carnivorous origination and mechanical trapping mechanism of predatory fungi.</title>
        <authorList>
            <person name="Liu X."/>
            <person name="Zhang W."/>
            <person name="Liu K."/>
        </authorList>
    </citation>
    <scope>NUCLEOTIDE SEQUENCE [LARGE SCALE GENOMIC DNA]</scope>
    <source>
        <strain evidence="3 4">248</strain>
    </source>
</reference>
<dbReference type="InterPro" id="IPR056884">
    <property type="entry name" value="NPHP3-like_N"/>
</dbReference>
<dbReference type="Gene3D" id="3.40.50.300">
    <property type="entry name" value="P-loop containing nucleotide triphosphate hydrolases"/>
    <property type="match status" value="1"/>
</dbReference>
<dbReference type="Proteomes" id="UP000024837">
    <property type="component" value="Unassembled WGS sequence"/>
</dbReference>
<dbReference type="InterPro" id="IPR011047">
    <property type="entry name" value="Quinoprotein_ADH-like_sf"/>
</dbReference>
<dbReference type="SMART" id="SM00320">
    <property type="entry name" value="WD40"/>
    <property type="match status" value="8"/>
</dbReference>
<gene>
    <name evidence="3" type="ORF">DRE_02105</name>
</gene>
<dbReference type="Gene3D" id="2.130.10.10">
    <property type="entry name" value="YVTN repeat-like/Quinoprotein amine dehydrogenase"/>
    <property type="match status" value="3"/>
</dbReference>
<dbReference type="PANTHER" id="PTHR19879:SF9">
    <property type="entry name" value="TRANSCRIPTION INITIATION FACTOR TFIID SUBUNIT 5"/>
    <property type="match status" value="1"/>
</dbReference>
<keyword evidence="4" id="KW-1185">Reference proteome</keyword>
<dbReference type="SUPFAM" id="SSF50998">
    <property type="entry name" value="Quinoprotein alcohol dehydrogenase-like"/>
    <property type="match status" value="1"/>
</dbReference>
<evidence type="ECO:0000256" key="1">
    <source>
        <dbReference type="ARBA" id="ARBA00022737"/>
    </source>
</evidence>
<organism evidence="3 4">
    <name type="scientific">Drechslerella stenobrocha 248</name>
    <dbReference type="NCBI Taxonomy" id="1043628"/>
    <lineage>
        <taxon>Eukaryota</taxon>
        <taxon>Fungi</taxon>
        <taxon>Dikarya</taxon>
        <taxon>Ascomycota</taxon>
        <taxon>Pezizomycotina</taxon>
        <taxon>Orbiliomycetes</taxon>
        <taxon>Orbiliales</taxon>
        <taxon>Orbiliaceae</taxon>
        <taxon>Drechslerella</taxon>
    </lineage>
</organism>
<evidence type="ECO:0000259" key="2">
    <source>
        <dbReference type="Pfam" id="PF24883"/>
    </source>
</evidence>
<dbReference type="InterPro" id="IPR001680">
    <property type="entry name" value="WD40_rpt"/>
</dbReference>
<evidence type="ECO:0000313" key="4">
    <source>
        <dbReference type="Proteomes" id="UP000024837"/>
    </source>
</evidence>
<name>W7HVZ1_9PEZI</name>